<dbReference type="PROSITE" id="PS51257">
    <property type="entry name" value="PROKAR_LIPOPROTEIN"/>
    <property type="match status" value="1"/>
</dbReference>
<comment type="caution">
    <text evidence="7">The sequence shown here is derived from an EMBL/GenBank/DDBJ whole genome shotgun (WGS) entry which is preliminary data.</text>
</comment>
<comment type="similarity">
    <text evidence="5">Belongs to the FKBP-type PPIase family.</text>
</comment>
<dbReference type="SUPFAM" id="SSF54534">
    <property type="entry name" value="FKBP-like"/>
    <property type="match status" value="1"/>
</dbReference>
<dbReference type="Proteomes" id="UP001501436">
    <property type="component" value="Unassembled WGS sequence"/>
</dbReference>
<dbReference type="PANTHER" id="PTHR10516:SF443">
    <property type="entry name" value="FK506-BINDING PROTEIN 59-RELATED"/>
    <property type="match status" value="1"/>
</dbReference>
<dbReference type="EC" id="5.2.1.8" evidence="5"/>
<evidence type="ECO:0000313" key="7">
    <source>
        <dbReference type="EMBL" id="GAA4928753.1"/>
    </source>
</evidence>
<organism evidence="7 8">
    <name type="scientific">Mucilaginibacter defluvii</name>
    <dbReference type="NCBI Taxonomy" id="1196019"/>
    <lineage>
        <taxon>Bacteria</taxon>
        <taxon>Pseudomonadati</taxon>
        <taxon>Bacteroidota</taxon>
        <taxon>Sphingobacteriia</taxon>
        <taxon>Sphingobacteriales</taxon>
        <taxon>Sphingobacteriaceae</taxon>
        <taxon>Mucilaginibacter</taxon>
    </lineage>
</organism>
<keyword evidence="3 4" id="KW-0413">Isomerase</keyword>
<gene>
    <name evidence="7" type="ORF">GCM10023313_36800</name>
</gene>
<name>A0ABP9G548_9SPHI</name>
<protein>
    <recommendedName>
        <fullName evidence="5">Peptidyl-prolyl cis-trans isomerase</fullName>
        <ecNumber evidence="5">5.2.1.8</ecNumber>
    </recommendedName>
</protein>
<evidence type="ECO:0000256" key="5">
    <source>
        <dbReference type="RuleBase" id="RU003915"/>
    </source>
</evidence>
<dbReference type="Pfam" id="PF00254">
    <property type="entry name" value="FKBP_C"/>
    <property type="match status" value="1"/>
</dbReference>
<dbReference type="RefSeq" id="WP_345333676.1">
    <property type="nucleotide sequence ID" value="NZ_BAABJI010000004.1"/>
</dbReference>
<evidence type="ECO:0000256" key="1">
    <source>
        <dbReference type="ARBA" id="ARBA00000971"/>
    </source>
</evidence>
<dbReference type="InterPro" id="IPR046357">
    <property type="entry name" value="PPIase_dom_sf"/>
</dbReference>
<evidence type="ECO:0000256" key="4">
    <source>
        <dbReference type="PROSITE-ProRule" id="PRU00277"/>
    </source>
</evidence>
<dbReference type="EMBL" id="BAABJI010000004">
    <property type="protein sequence ID" value="GAA4928753.1"/>
    <property type="molecule type" value="Genomic_DNA"/>
</dbReference>
<evidence type="ECO:0000256" key="3">
    <source>
        <dbReference type="ARBA" id="ARBA00023235"/>
    </source>
</evidence>
<evidence type="ECO:0000256" key="2">
    <source>
        <dbReference type="ARBA" id="ARBA00023110"/>
    </source>
</evidence>
<keyword evidence="8" id="KW-1185">Reference proteome</keyword>
<dbReference type="PROSITE" id="PS50059">
    <property type="entry name" value="FKBP_PPIASE"/>
    <property type="match status" value="1"/>
</dbReference>
<proteinExistence type="inferred from homology"/>
<comment type="catalytic activity">
    <reaction evidence="1 4 5">
        <text>[protein]-peptidylproline (omega=180) = [protein]-peptidylproline (omega=0)</text>
        <dbReference type="Rhea" id="RHEA:16237"/>
        <dbReference type="Rhea" id="RHEA-COMP:10747"/>
        <dbReference type="Rhea" id="RHEA-COMP:10748"/>
        <dbReference type="ChEBI" id="CHEBI:83833"/>
        <dbReference type="ChEBI" id="CHEBI:83834"/>
        <dbReference type="EC" id="5.2.1.8"/>
    </reaction>
</comment>
<evidence type="ECO:0000259" key="6">
    <source>
        <dbReference type="PROSITE" id="PS50059"/>
    </source>
</evidence>
<dbReference type="Gene3D" id="3.10.50.40">
    <property type="match status" value="1"/>
</dbReference>
<reference evidence="8" key="1">
    <citation type="journal article" date="2019" name="Int. J. Syst. Evol. Microbiol.">
        <title>The Global Catalogue of Microorganisms (GCM) 10K type strain sequencing project: providing services to taxonomists for standard genome sequencing and annotation.</title>
        <authorList>
            <consortium name="The Broad Institute Genomics Platform"/>
            <consortium name="The Broad Institute Genome Sequencing Center for Infectious Disease"/>
            <person name="Wu L."/>
            <person name="Ma J."/>
        </authorList>
    </citation>
    <scope>NUCLEOTIDE SEQUENCE [LARGE SCALE GENOMIC DNA]</scope>
    <source>
        <strain evidence="8">JCM 18283</strain>
    </source>
</reference>
<dbReference type="InterPro" id="IPR050689">
    <property type="entry name" value="FKBP-type_PPIase"/>
</dbReference>
<dbReference type="InterPro" id="IPR001179">
    <property type="entry name" value="PPIase_FKBP_dom"/>
</dbReference>
<dbReference type="PANTHER" id="PTHR10516">
    <property type="entry name" value="PEPTIDYL-PROLYL CIS-TRANS ISOMERASE"/>
    <property type="match status" value="1"/>
</dbReference>
<accession>A0ABP9G548</accession>
<evidence type="ECO:0000313" key="8">
    <source>
        <dbReference type="Proteomes" id="UP001501436"/>
    </source>
</evidence>
<feature type="domain" description="PPIase FKBP-type" evidence="6">
    <location>
        <begin position="79"/>
        <end position="166"/>
    </location>
</feature>
<keyword evidence="2 4" id="KW-0697">Rotamase</keyword>
<sequence length="167" mass="18454">MNRILLVICCFAAVVIATGCKKSLVGAERYREQARIDDELMQKYITDNNLQDVAKRIDTSGVYYIVLNPGSGNAVFTNSTRVTVGYTAKLLLTGQTVDSTGTFHPSYTLGSGIIRSWQLGIPQVQKGGRVRILTPSRYAYGPYEQPKYGIPANSLMDFDITLYDVTN</sequence>